<evidence type="ECO:0000256" key="1">
    <source>
        <dbReference type="ARBA" id="ARBA00009460"/>
    </source>
</evidence>
<dbReference type="EMBL" id="BMGI01000004">
    <property type="protein sequence ID" value="GGD39652.1"/>
    <property type="molecule type" value="Genomic_DNA"/>
</dbReference>
<reference evidence="4" key="1">
    <citation type="journal article" date="2019" name="Int. J. Syst. Evol. Microbiol.">
        <title>The Global Catalogue of Microorganisms (GCM) 10K type strain sequencing project: providing services to taxonomists for standard genome sequencing and annotation.</title>
        <authorList>
            <consortium name="The Broad Institute Genomics Platform"/>
            <consortium name="The Broad Institute Genome Sequencing Center for Infectious Disease"/>
            <person name="Wu L."/>
            <person name="Ma J."/>
        </authorList>
    </citation>
    <scope>NUCLEOTIDE SEQUENCE [LARGE SCALE GENOMIC DNA]</scope>
    <source>
        <strain evidence="4">CGMCC 1.12922</strain>
    </source>
</reference>
<evidence type="ECO:0000256" key="2">
    <source>
        <dbReference type="PIRNR" id="PIRNR006221"/>
    </source>
</evidence>
<evidence type="ECO:0000313" key="3">
    <source>
        <dbReference type="EMBL" id="GGD39652.1"/>
    </source>
</evidence>
<dbReference type="InterPro" id="IPR011009">
    <property type="entry name" value="Kinase-like_dom_sf"/>
</dbReference>
<dbReference type="Gene3D" id="3.90.1200.10">
    <property type="match status" value="1"/>
</dbReference>
<comment type="caution">
    <text evidence="3">The sequence shown here is derived from an EMBL/GenBank/DDBJ whole genome shotgun (WGS) entry which is preliminary data.</text>
</comment>
<proteinExistence type="inferred from homology"/>
<dbReference type="PIRSF" id="PIRSF006221">
    <property type="entry name" value="Ketosamine-3-kinase"/>
    <property type="match status" value="1"/>
</dbReference>
<organism evidence="3 4">
    <name type="scientific">Sinisalibacter lacisalsi</name>
    <dbReference type="NCBI Taxonomy" id="1526570"/>
    <lineage>
        <taxon>Bacteria</taxon>
        <taxon>Pseudomonadati</taxon>
        <taxon>Pseudomonadota</taxon>
        <taxon>Alphaproteobacteria</taxon>
        <taxon>Rhodobacterales</taxon>
        <taxon>Roseobacteraceae</taxon>
        <taxon>Sinisalibacter</taxon>
    </lineage>
</organism>
<accession>A0ABQ1QPN1</accession>
<keyword evidence="2 3" id="KW-0418">Kinase</keyword>
<evidence type="ECO:0000313" key="4">
    <source>
        <dbReference type="Proteomes" id="UP000617355"/>
    </source>
</evidence>
<comment type="similarity">
    <text evidence="1 2">Belongs to the fructosamine kinase family.</text>
</comment>
<gene>
    <name evidence="3" type="ORF">GCM10011358_24510</name>
</gene>
<dbReference type="Gene3D" id="3.30.200.20">
    <property type="entry name" value="Phosphorylase Kinase, domain 1"/>
    <property type="match status" value="1"/>
</dbReference>
<dbReference type="SUPFAM" id="SSF56112">
    <property type="entry name" value="Protein kinase-like (PK-like)"/>
    <property type="match status" value="1"/>
</dbReference>
<protein>
    <submittedName>
        <fullName evidence="3">Fructosamine kinase</fullName>
    </submittedName>
</protein>
<dbReference type="GO" id="GO:0016301">
    <property type="term" value="F:kinase activity"/>
    <property type="evidence" value="ECO:0007669"/>
    <property type="project" value="UniProtKB-KW"/>
</dbReference>
<keyword evidence="4" id="KW-1185">Reference proteome</keyword>
<dbReference type="Proteomes" id="UP000617355">
    <property type="component" value="Unassembled WGS sequence"/>
</dbReference>
<keyword evidence="2" id="KW-0808">Transferase</keyword>
<dbReference type="InterPro" id="IPR016477">
    <property type="entry name" value="Fructo-/Ketosamine-3-kinase"/>
</dbReference>
<dbReference type="PANTHER" id="PTHR12149">
    <property type="entry name" value="FRUCTOSAMINE 3 KINASE-RELATED PROTEIN"/>
    <property type="match status" value="1"/>
</dbReference>
<sequence length="268" mass="28436">MDALTAACAEVLKARPVSRRPLHGGDLSEVVRLTLDDGRDVVAKTGPMVAREARMLAAMAGAGAPAPRVWGVAGDVLLMEALDEAAPGPSAWATFGRDLATLHASTGAGYGWPEDYAFGAVDIPNAPADDWPSFWAGRRLLPFLTHLPRGLAARVERLAMRLADLLPEAPPPALLHGDLWMGNLLAGPGGRFHLIDPACYHGDAEVDLAMLHLFGRPGPGFTQAYGPLAPGWELRRAVYSLFPALVHVRLFGAGYHAMAEGFLTAARA</sequence>
<dbReference type="RefSeq" id="WP_188528144.1">
    <property type="nucleotide sequence ID" value="NZ_BMGI01000004.1"/>
</dbReference>
<name>A0ABQ1QPN1_9RHOB</name>
<dbReference type="Pfam" id="PF03881">
    <property type="entry name" value="Fructosamin_kin"/>
    <property type="match status" value="1"/>
</dbReference>
<dbReference type="PANTHER" id="PTHR12149:SF8">
    <property type="entry name" value="PROTEIN-RIBULOSAMINE 3-KINASE"/>
    <property type="match status" value="1"/>
</dbReference>